<organism evidence="2 3">
    <name type="scientific">Endocarpon pusillum</name>
    <dbReference type="NCBI Taxonomy" id="364733"/>
    <lineage>
        <taxon>Eukaryota</taxon>
        <taxon>Fungi</taxon>
        <taxon>Dikarya</taxon>
        <taxon>Ascomycota</taxon>
        <taxon>Pezizomycotina</taxon>
        <taxon>Eurotiomycetes</taxon>
        <taxon>Chaetothyriomycetidae</taxon>
        <taxon>Verrucariales</taxon>
        <taxon>Verrucariaceae</taxon>
        <taxon>Endocarpon</taxon>
    </lineage>
</organism>
<protein>
    <submittedName>
        <fullName evidence="2">Uncharacterized protein</fullName>
    </submittedName>
</protein>
<dbReference type="AlphaFoldDB" id="A0A8H7AGW4"/>
<keyword evidence="1" id="KW-0175">Coiled coil</keyword>
<evidence type="ECO:0000313" key="3">
    <source>
        <dbReference type="Proteomes" id="UP000606974"/>
    </source>
</evidence>
<name>A0A8H7AGW4_9EURO</name>
<dbReference type="OrthoDB" id="5428081at2759"/>
<proteinExistence type="predicted"/>
<comment type="caution">
    <text evidence="2">The sequence shown here is derived from an EMBL/GenBank/DDBJ whole genome shotgun (WGS) entry which is preliminary data.</text>
</comment>
<sequence length="110" mass="12167">MDSVLKRRRTLALTAGVTIITVSGALIGATLKSGQQTSVQEERKKKQGTGELDIEQQIALLETTRVHLVMQRAALEKKIAEVKEKANRREELEKARMEKIKKLGSGTAVK</sequence>
<evidence type="ECO:0000256" key="1">
    <source>
        <dbReference type="SAM" id="Coils"/>
    </source>
</evidence>
<reference evidence="2" key="1">
    <citation type="submission" date="2020-02" db="EMBL/GenBank/DDBJ databases">
        <authorList>
            <person name="Palmer J.M."/>
        </authorList>
    </citation>
    <scope>NUCLEOTIDE SEQUENCE</scope>
    <source>
        <strain evidence="2">EPUS1.4</strain>
        <tissue evidence="2">Thallus</tissue>
    </source>
</reference>
<accession>A0A8H7AGW4</accession>
<gene>
    <name evidence="2" type="ORF">GJ744_001582</name>
</gene>
<dbReference type="EMBL" id="JAACFV010000123">
    <property type="protein sequence ID" value="KAF7504935.1"/>
    <property type="molecule type" value="Genomic_DNA"/>
</dbReference>
<feature type="coiled-coil region" evidence="1">
    <location>
        <begin position="65"/>
        <end position="103"/>
    </location>
</feature>
<keyword evidence="3" id="KW-1185">Reference proteome</keyword>
<evidence type="ECO:0000313" key="2">
    <source>
        <dbReference type="EMBL" id="KAF7504935.1"/>
    </source>
</evidence>
<dbReference type="Proteomes" id="UP000606974">
    <property type="component" value="Unassembled WGS sequence"/>
</dbReference>